<dbReference type="OrthoDB" id="95278at2"/>
<dbReference type="InterPro" id="IPR029064">
    <property type="entry name" value="Ribosomal_eL30-like_sf"/>
</dbReference>
<evidence type="ECO:0000313" key="1">
    <source>
        <dbReference type="EMBL" id="KYG32087.1"/>
    </source>
</evidence>
<proteinExistence type="predicted"/>
<keyword evidence="2" id="KW-1185">Reference proteome</keyword>
<evidence type="ECO:0008006" key="3">
    <source>
        <dbReference type="Google" id="ProtNLM"/>
    </source>
</evidence>
<evidence type="ECO:0000313" key="2">
    <source>
        <dbReference type="Proteomes" id="UP000075806"/>
    </source>
</evidence>
<dbReference type="Proteomes" id="UP000075806">
    <property type="component" value="Unassembled WGS sequence"/>
</dbReference>
<dbReference type="PIRSF" id="PIRSF034303">
    <property type="entry name" value="DUF1694"/>
    <property type="match status" value="1"/>
</dbReference>
<dbReference type="Gene3D" id="3.30.1330.30">
    <property type="match status" value="1"/>
</dbReference>
<accession>A0A161PFZ4</accession>
<dbReference type="STRING" id="519424.AZF04_04765"/>
<organism evidence="1 2">
    <name type="scientific">Alkalihalobacillus trypoxylicola</name>
    <dbReference type="NCBI Taxonomy" id="519424"/>
    <lineage>
        <taxon>Bacteria</taxon>
        <taxon>Bacillati</taxon>
        <taxon>Bacillota</taxon>
        <taxon>Bacilli</taxon>
        <taxon>Bacillales</taxon>
        <taxon>Bacillaceae</taxon>
        <taxon>Alkalihalobacillus</taxon>
    </lineage>
</organism>
<name>A0A161PFZ4_9BACI</name>
<dbReference type="EMBL" id="LTAO01000012">
    <property type="protein sequence ID" value="KYG32087.1"/>
    <property type="molecule type" value="Genomic_DNA"/>
</dbReference>
<dbReference type="SUPFAM" id="SSF160515">
    <property type="entry name" value="YueI-like"/>
    <property type="match status" value="1"/>
</dbReference>
<protein>
    <recommendedName>
        <fullName evidence="3">DUF1694 domain-containing protein</fullName>
    </recommendedName>
</protein>
<dbReference type="InterPro" id="IPR012543">
    <property type="entry name" value="DUF1694"/>
</dbReference>
<dbReference type="AlphaFoldDB" id="A0A161PFZ4"/>
<dbReference type="RefSeq" id="WP_061948412.1">
    <property type="nucleotide sequence ID" value="NZ_LTAO01000012.1"/>
</dbReference>
<reference evidence="1" key="1">
    <citation type="submission" date="2016-02" db="EMBL/GenBank/DDBJ databases">
        <title>Genome sequence of Bacillus trypoxylicola KCTC 13244(T).</title>
        <authorList>
            <person name="Jeong H."/>
            <person name="Park S.-H."/>
            <person name="Choi S.-K."/>
        </authorList>
    </citation>
    <scope>NUCLEOTIDE SEQUENCE [LARGE SCALE GENOMIC DNA]</scope>
    <source>
        <strain evidence="1">KCTC 13244</strain>
    </source>
</reference>
<comment type="caution">
    <text evidence="1">The sequence shown here is derived from an EMBL/GenBank/DDBJ whole genome shotgun (WGS) entry which is preliminary data.</text>
</comment>
<sequence length="133" mass="15591">MNEKVQQKIDHALYGIPQVKVEERNLFLSTIVERIYYALTLKQVQRDMMYNPVLEKMNQEKNLHLYINGNLSYATYSKYVKVANSKGIAFTITTPPHESPFGLVLATKNTAIDREQIFIEDEWFERDMEEAKN</sequence>
<gene>
    <name evidence="1" type="ORF">AZF04_04765</name>
</gene>
<dbReference type="Pfam" id="PF07997">
    <property type="entry name" value="DUF1694"/>
    <property type="match status" value="1"/>
</dbReference>